<evidence type="ECO:0000313" key="7">
    <source>
        <dbReference type="EMBL" id="PKA55949.1"/>
    </source>
</evidence>
<dbReference type="PANTHER" id="PTHR19359">
    <property type="entry name" value="CYTOCHROME B5"/>
    <property type="match status" value="1"/>
</dbReference>
<dbReference type="Proteomes" id="UP000236161">
    <property type="component" value="Unassembled WGS sequence"/>
</dbReference>
<dbReference type="OrthoDB" id="260519at2759"/>
<dbReference type="EC" id="1.7.1.1" evidence="7"/>
<dbReference type="GO" id="GO:0016020">
    <property type="term" value="C:membrane"/>
    <property type="evidence" value="ECO:0007669"/>
    <property type="project" value="TreeGrafter"/>
</dbReference>
<keyword evidence="1 5" id="KW-0349">Heme</keyword>
<keyword evidence="7" id="KW-0560">Oxidoreductase</keyword>
<dbReference type="STRING" id="1088818.A0A2I0AK59"/>
<evidence type="ECO:0000259" key="6">
    <source>
        <dbReference type="PROSITE" id="PS50255"/>
    </source>
</evidence>
<organism evidence="7 8">
    <name type="scientific">Apostasia shenzhenica</name>
    <dbReference type="NCBI Taxonomy" id="1088818"/>
    <lineage>
        <taxon>Eukaryota</taxon>
        <taxon>Viridiplantae</taxon>
        <taxon>Streptophyta</taxon>
        <taxon>Embryophyta</taxon>
        <taxon>Tracheophyta</taxon>
        <taxon>Spermatophyta</taxon>
        <taxon>Magnoliopsida</taxon>
        <taxon>Liliopsida</taxon>
        <taxon>Asparagales</taxon>
        <taxon>Orchidaceae</taxon>
        <taxon>Apostasioideae</taxon>
        <taxon>Apostasia</taxon>
    </lineage>
</organism>
<proteinExistence type="inferred from homology"/>
<dbReference type="EMBL" id="KZ451976">
    <property type="protein sequence ID" value="PKA55949.1"/>
    <property type="molecule type" value="Genomic_DNA"/>
</dbReference>
<evidence type="ECO:0000256" key="3">
    <source>
        <dbReference type="ARBA" id="ARBA00023004"/>
    </source>
</evidence>
<keyword evidence="3 5" id="KW-0408">Iron</keyword>
<feature type="transmembrane region" description="Helical" evidence="5">
    <location>
        <begin position="141"/>
        <end position="158"/>
    </location>
</feature>
<comment type="similarity">
    <text evidence="4 5">Belongs to the cytochrome b5 family.</text>
</comment>
<dbReference type="AlphaFoldDB" id="A0A2I0AK59"/>
<dbReference type="Pfam" id="PF00173">
    <property type="entry name" value="Cyt-b5"/>
    <property type="match status" value="1"/>
</dbReference>
<evidence type="ECO:0000256" key="2">
    <source>
        <dbReference type="ARBA" id="ARBA00022723"/>
    </source>
</evidence>
<dbReference type="GO" id="GO:0046872">
    <property type="term" value="F:metal ion binding"/>
    <property type="evidence" value="ECO:0007669"/>
    <property type="project" value="UniProtKB-UniRule"/>
</dbReference>
<keyword evidence="5" id="KW-0812">Transmembrane</keyword>
<dbReference type="PANTHER" id="PTHR19359:SF101">
    <property type="entry name" value="CYTOCHROME B5-LIKE HEME_STEROID BINDING DOMAIN CONTAINING PROTEIN, EXPRESSED"/>
    <property type="match status" value="1"/>
</dbReference>
<keyword evidence="2 5" id="KW-0479">Metal-binding</keyword>
<keyword evidence="5" id="KW-1133">Transmembrane helix</keyword>
<dbReference type="Gene3D" id="3.10.120.10">
    <property type="entry name" value="Cytochrome b5-like heme/steroid binding domain"/>
    <property type="match status" value="1"/>
</dbReference>
<evidence type="ECO:0000256" key="4">
    <source>
        <dbReference type="ARBA" id="ARBA00038168"/>
    </source>
</evidence>
<name>A0A2I0AK59_9ASPA</name>
<dbReference type="GO" id="GO:0020037">
    <property type="term" value="F:heme binding"/>
    <property type="evidence" value="ECO:0007669"/>
    <property type="project" value="UniProtKB-UniRule"/>
</dbReference>
<evidence type="ECO:0000256" key="5">
    <source>
        <dbReference type="RuleBase" id="RU362121"/>
    </source>
</evidence>
<accession>A0A2I0AK59</accession>
<sequence length="165" mass="17341">MGGLTNYSLSDVSLHTSKNDCWLIIHGKVYDVSAFLDDHPGGDHVLLRTADLVAEACPPCLIFLFFKANGDATQSFEDVGHSSAATSMMAGYLIGTVDGTVDGAVTAAGEASPTDPLLAKSAKEKALPTTTTTPSKNFVDVLLPLLTLASAFAAWYYLTFHAAKA</sequence>
<feature type="domain" description="Cytochrome b5 heme-binding" evidence="6">
    <location>
        <begin position="4"/>
        <end position="98"/>
    </location>
</feature>
<keyword evidence="8" id="KW-1185">Reference proteome</keyword>
<dbReference type="SMART" id="SM01117">
    <property type="entry name" value="Cyt-b5"/>
    <property type="match status" value="1"/>
</dbReference>
<keyword evidence="5" id="KW-0472">Membrane</keyword>
<dbReference type="GO" id="GO:0009703">
    <property type="term" value="F:nitrate reductase (NADH) activity"/>
    <property type="evidence" value="ECO:0007669"/>
    <property type="project" value="UniProtKB-EC"/>
</dbReference>
<dbReference type="InterPro" id="IPR018506">
    <property type="entry name" value="Cyt_B5_heme-BS"/>
</dbReference>
<evidence type="ECO:0000256" key="1">
    <source>
        <dbReference type="ARBA" id="ARBA00022617"/>
    </source>
</evidence>
<dbReference type="PROSITE" id="PS50255">
    <property type="entry name" value="CYTOCHROME_B5_2"/>
    <property type="match status" value="1"/>
</dbReference>
<dbReference type="InterPro" id="IPR036400">
    <property type="entry name" value="Cyt_B5-like_heme/steroid_sf"/>
</dbReference>
<evidence type="ECO:0000313" key="8">
    <source>
        <dbReference type="Proteomes" id="UP000236161"/>
    </source>
</evidence>
<protein>
    <submittedName>
        <fullName evidence="7">Cytochrome B5 isoform D</fullName>
        <ecNumber evidence="7">1.7.1.1</ecNumber>
    </submittedName>
</protein>
<dbReference type="PROSITE" id="PS00191">
    <property type="entry name" value="CYTOCHROME_B5_1"/>
    <property type="match status" value="1"/>
</dbReference>
<gene>
    <name evidence="7" type="primary">CYTB5-D</name>
    <name evidence="7" type="ORF">AXF42_Ash014621</name>
</gene>
<dbReference type="InterPro" id="IPR001199">
    <property type="entry name" value="Cyt_B5-like_heme/steroid-bd"/>
</dbReference>
<reference evidence="7 8" key="1">
    <citation type="journal article" date="2017" name="Nature">
        <title>The Apostasia genome and the evolution of orchids.</title>
        <authorList>
            <person name="Zhang G.Q."/>
            <person name="Liu K.W."/>
            <person name="Li Z."/>
            <person name="Lohaus R."/>
            <person name="Hsiao Y.Y."/>
            <person name="Niu S.C."/>
            <person name="Wang J.Y."/>
            <person name="Lin Y.C."/>
            <person name="Xu Q."/>
            <person name="Chen L.J."/>
            <person name="Yoshida K."/>
            <person name="Fujiwara S."/>
            <person name="Wang Z.W."/>
            <person name="Zhang Y.Q."/>
            <person name="Mitsuda N."/>
            <person name="Wang M."/>
            <person name="Liu G.H."/>
            <person name="Pecoraro L."/>
            <person name="Huang H.X."/>
            <person name="Xiao X.J."/>
            <person name="Lin M."/>
            <person name="Wu X.Y."/>
            <person name="Wu W.L."/>
            <person name="Chen Y.Y."/>
            <person name="Chang S.B."/>
            <person name="Sakamoto S."/>
            <person name="Ohme-Takagi M."/>
            <person name="Yagi M."/>
            <person name="Zeng S.J."/>
            <person name="Shen C.Y."/>
            <person name="Yeh C.M."/>
            <person name="Luo Y.B."/>
            <person name="Tsai W.C."/>
            <person name="Van de Peer Y."/>
            <person name="Liu Z.J."/>
        </authorList>
    </citation>
    <scope>NUCLEOTIDE SEQUENCE [LARGE SCALE GENOMIC DNA]</scope>
    <source>
        <strain evidence="8">cv. Shenzhen</strain>
        <tissue evidence="7">Stem</tissue>
    </source>
</reference>
<dbReference type="InterPro" id="IPR050668">
    <property type="entry name" value="Cytochrome_b5"/>
</dbReference>
<dbReference type="SUPFAM" id="SSF55856">
    <property type="entry name" value="Cytochrome b5-like heme/steroid binding domain"/>
    <property type="match status" value="1"/>
</dbReference>